<evidence type="ECO:0000256" key="13">
    <source>
        <dbReference type="ARBA" id="ARBA00047317"/>
    </source>
</evidence>
<dbReference type="NCBIfam" id="NF045515">
    <property type="entry name" value="Glp_gephyrin"/>
    <property type="match status" value="1"/>
</dbReference>
<evidence type="ECO:0000259" key="15">
    <source>
        <dbReference type="SMART" id="SM00852"/>
    </source>
</evidence>
<dbReference type="PANTHER" id="PTHR10192">
    <property type="entry name" value="MOLYBDOPTERIN BIOSYNTHESIS PROTEIN"/>
    <property type="match status" value="1"/>
</dbReference>
<dbReference type="EMBL" id="BLZR01000001">
    <property type="protein sequence ID" value="GFP76027.1"/>
    <property type="molecule type" value="Genomic_DNA"/>
</dbReference>
<dbReference type="RefSeq" id="WP_183277487.1">
    <property type="nucleotide sequence ID" value="NZ_BLZR01000001.1"/>
</dbReference>
<keyword evidence="12 14" id="KW-0501">Molybdenum cofactor biosynthesis</keyword>
<sequence length="403" mass="44589">MISVSDALRIISEEAKPIGKENREILLCNGLVLAEDILSKDSLPPFDKSAMDGYAVRSIDTERITEENPRGFKVRGVIKAGQWCTESINLGEAYKIMTGAPIPMEADCVIEVEKVKTEGDIVYLYNEVKKDNHVIKFGEEIQPGDIVLKKGTEIRPAEIGLFASLGYKTVEIYKPPVVGLIITGDELVDIDENIGKGKIRNSNEYAITSMIRSLGLEVISYGVVKDDKAVLKKIIEEALEKTDIVITSGGASAGDYDFVETILKEIGAEIKFDSVAIKPGKPISFAVFNGKFFFSLPGNPLSAITTFEQFIEPLCNKVLGKLDCMKEDFPIILGEDFKVRKGRVKLLYVKIVKRDDKYYAYNIGSQSSNKLTTISKANGVLIVPEEYSEMNAGQTIRGRFIFK</sequence>
<dbReference type="FunFam" id="3.40.980.10:FF:000004">
    <property type="entry name" value="Molybdopterin molybdenumtransferase"/>
    <property type="match status" value="1"/>
</dbReference>
<keyword evidence="17" id="KW-1185">Reference proteome</keyword>
<dbReference type="SMART" id="SM00852">
    <property type="entry name" value="MoCF_biosynth"/>
    <property type="match status" value="1"/>
</dbReference>
<reference evidence="16 17" key="1">
    <citation type="submission" date="2020-07" db="EMBL/GenBank/DDBJ databases">
        <title>A new beta-1,3-glucan-decomposing anaerobic bacterium isolated from anoxic soil subjected to biological soil disinfestation.</title>
        <authorList>
            <person name="Ueki A."/>
            <person name="Tonouchi A."/>
        </authorList>
    </citation>
    <scope>NUCLEOTIDE SEQUENCE [LARGE SCALE GENOMIC DNA]</scope>
    <source>
        <strain evidence="16 17">TW1</strain>
    </source>
</reference>
<protein>
    <recommendedName>
        <fullName evidence="7 14">Molybdopterin molybdenumtransferase</fullName>
        <ecNumber evidence="6 14">2.10.1.1</ecNumber>
    </recommendedName>
</protein>
<comment type="pathway">
    <text evidence="4 14">Cofactor biosynthesis; molybdopterin biosynthesis.</text>
</comment>
<dbReference type="Pfam" id="PF03453">
    <property type="entry name" value="MoeA_N"/>
    <property type="match status" value="1"/>
</dbReference>
<keyword evidence="11 14" id="KW-0460">Magnesium</keyword>
<dbReference type="Pfam" id="PF03454">
    <property type="entry name" value="MoeA_C"/>
    <property type="match status" value="1"/>
</dbReference>
<evidence type="ECO:0000256" key="5">
    <source>
        <dbReference type="ARBA" id="ARBA00010763"/>
    </source>
</evidence>
<keyword evidence="8 14" id="KW-0500">Molybdenum</keyword>
<dbReference type="Gene3D" id="2.40.340.10">
    <property type="entry name" value="MoeA, C-terminal, domain IV"/>
    <property type="match status" value="1"/>
</dbReference>
<organism evidence="16 17">
    <name type="scientific">Clostridium fungisolvens</name>
    <dbReference type="NCBI Taxonomy" id="1604897"/>
    <lineage>
        <taxon>Bacteria</taxon>
        <taxon>Bacillati</taxon>
        <taxon>Bacillota</taxon>
        <taxon>Clostridia</taxon>
        <taxon>Eubacteriales</taxon>
        <taxon>Clostridiaceae</taxon>
        <taxon>Clostridium</taxon>
    </lineage>
</organism>
<dbReference type="InterPro" id="IPR038987">
    <property type="entry name" value="MoeA-like"/>
</dbReference>
<comment type="function">
    <text evidence="2 14">Catalyzes the insertion of molybdate into adenylated molybdopterin with the concomitant release of AMP.</text>
</comment>
<dbReference type="Gene3D" id="2.170.190.11">
    <property type="entry name" value="Molybdopterin biosynthesis moea protein, domain 3"/>
    <property type="match status" value="1"/>
</dbReference>
<dbReference type="Gene3D" id="3.40.980.10">
    <property type="entry name" value="MoaB/Mog-like domain"/>
    <property type="match status" value="1"/>
</dbReference>
<name>A0A6V8SFS4_9CLOT</name>
<dbReference type="PROSITE" id="PS01079">
    <property type="entry name" value="MOCF_BIOSYNTHESIS_2"/>
    <property type="match status" value="1"/>
</dbReference>
<dbReference type="UniPathway" id="UPA00344"/>
<accession>A0A6V8SFS4</accession>
<evidence type="ECO:0000256" key="10">
    <source>
        <dbReference type="ARBA" id="ARBA00022723"/>
    </source>
</evidence>
<dbReference type="InterPro" id="IPR005110">
    <property type="entry name" value="MoeA_linker/N"/>
</dbReference>
<dbReference type="InterPro" id="IPR036135">
    <property type="entry name" value="MoeA_linker/N_sf"/>
</dbReference>
<dbReference type="GO" id="GO:0006777">
    <property type="term" value="P:Mo-molybdopterin cofactor biosynthetic process"/>
    <property type="evidence" value="ECO:0007669"/>
    <property type="project" value="UniProtKB-UniRule"/>
</dbReference>
<dbReference type="InterPro" id="IPR036688">
    <property type="entry name" value="MoeA_C_domain_IV_sf"/>
</dbReference>
<evidence type="ECO:0000256" key="8">
    <source>
        <dbReference type="ARBA" id="ARBA00022505"/>
    </source>
</evidence>
<dbReference type="InterPro" id="IPR036425">
    <property type="entry name" value="MoaB/Mog-like_dom_sf"/>
</dbReference>
<comment type="similarity">
    <text evidence="5 14">Belongs to the MoeA family.</text>
</comment>
<comment type="caution">
    <text evidence="16">The sequence shown here is derived from an EMBL/GenBank/DDBJ whole genome shotgun (WGS) entry which is preliminary data.</text>
</comment>
<evidence type="ECO:0000313" key="17">
    <source>
        <dbReference type="Proteomes" id="UP000580568"/>
    </source>
</evidence>
<dbReference type="EC" id="2.10.1.1" evidence="6 14"/>
<dbReference type="InterPro" id="IPR001453">
    <property type="entry name" value="MoaB/Mog_dom"/>
</dbReference>
<evidence type="ECO:0000256" key="14">
    <source>
        <dbReference type="RuleBase" id="RU365090"/>
    </source>
</evidence>
<evidence type="ECO:0000256" key="7">
    <source>
        <dbReference type="ARBA" id="ARBA00021108"/>
    </source>
</evidence>
<evidence type="ECO:0000256" key="11">
    <source>
        <dbReference type="ARBA" id="ARBA00022842"/>
    </source>
</evidence>
<dbReference type="Proteomes" id="UP000580568">
    <property type="component" value="Unassembled WGS sequence"/>
</dbReference>
<gene>
    <name evidence="16" type="ORF">bsdtw1_02121</name>
</gene>
<keyword evidence="10 14" id="KW-0479">Metal-binding</keyword>
<dbReference type="GO" id="GO:0005829">
    <property type="term" value="C:cytosol"/>
    <property type="evidence" value="ECO:0007669"/>
    <property type="project" value="TreeGrafter"/>
</dbReference>
<feature type="domain" description="MoaB/Mog" evidence="15">
    <location>
        <begin position="179"/>
        <end position="317"/>
    </location>
</feature>
<evidence type="ECO:0000313" key="16">
    <source>
        <dbReference type="EMBL" id="GFP76027.1"/>
    </source>
</evidence>
<dbReference type="NCBIfam" id="TIGR00177">
    <property type="entry name" value="molyb_syn"/>
    <property type="match status" value="1"/>
</dbReference>
<evidence type="ECO:0000256" key="2">
    <source>
        <dbReference type="ARBA" id="ARBA00002901"/>
    </source>
</evidence>
<evidence type="ECO:0000256" key="12">
    <source>
        <dbReference type="ARBA" id="ARBA00023150"/>
    </source>
</evidence>
<keyword evidence="9 14" id="KW-0808">Transferase</keyword>
<dbReference type="GO" id="GO:0061599">
    <property type="term" value="F:molybdopterin molybdotransferase activity"/>
    <property type="evidence" value="ECO:0007669"/>
    <property type="project" value="UniProtKB-UniRule"/>
</dbReference>
<evidence type="ECO:0000256" key="6">
    <source>
        <dbReference type="ARBA" id="ARBA00013269"/>
    </source>
</evidence>
<dbReference type="PANTHER" id="PTHR10192:SF5">
    <property type="entry name" value="GEPHYRIN"/>
    <property type="match status" value="1"/>
</dbReference>
<dbReference type="GO" id="GO:0046872">
    <property type="term" value="F:metal ion binding"/>
    <property type="evidence" value="ECO:0007669"/>
    <property type="project" value="UniProtKB-UniRule"/>
</dbReference>
<comment type="catalytic activity">
    <reaction evidence="13">
        <text>adenylyl-molybdopterin + molybdate = Mo-molybdopterin + AMP + H(+)</text>
        <dbReference type="Rhea" id="RHEA:35047"/>
        <dbReference type="ChEBI" id="CHEBI:15378"/>
        <dbReference type="ChEBI" id="CHEBI:36264"/>
        <dbReference type="ChEBI" id="CHEBI:62727"/>
        <dbReference type="ChEBI" id="CHEBI:71302"/>
        <dbReference type="ChEBI" id="CHEBI:456215"/>
        <dbReference type="EC" id="2.10.1.1"/>
    </reaction>
</comment>
<dbReference type="SUPFAM" id="SSF53218">
    <property type="entry name" value="Molybdenum cofactor biosynthesis proteins"/>
    <property type="match status" value="1"/>
</dbReference>
<comment type="function">
    <text evidence="3">May be involved in the biosynthesis of molybdopterin.</text>
</comment>
<proteinExistence type="inferred from homology"/>
<dbReference type="Gene3D" id="3.90.105.10">
    <property type="entry name" value="Molybdopterin biosynthesis moea protein, domain 2"/>
    <property type="match status" value="1"/>
</dbReference>
<dbReference type="CDD" id="cd00887">
    <property type="entry name" value="MoeA"/>
    <property type="match status" value="1"/>
</dbReference>
<dbReference type="SUPFAM" id="SSF63882">
    <property type="entry name" value="MoeA N-terminal region -like"/>
    <property type="match status" value="1"/>
</dbReference>
<evidence type="ECO:0000256" key="4">
    <source>
        <dbReference type="ARBA" id="ARBA00005046"/>
    </source>
</evidence>
<dbReference type="InterPro" id="IPR005111">
    <property type="entry name" value="MoeA_C_domain_IV"/>
</dbReference>
<dbReference type="InterPro" id="IPR008284">
    <property type="entry name" value="MoCF_biosynth_CS"/>
</dbReference>
<comment type="cofactor">
    <cofactor evidence="1 14">
        <name>Mg(2+)</name>
        <dbReference type="ChEBI" id="CHEBI:18420"/>
    </cofactor>
</comment>
<evidence type="ECO:0000256" key="3">
    <source>
        <dbReference type="ARBA" id="ARBA00003487"/>
    </source>
</evidence>
<dbReference type="Pfam" id="PF00994">
    <property type="entry name" value="MoCF_biosynth"/>
    <property type="match status" value="1"/>
</dbReference>
<dbReference type="AlphaFoldDB" id="A0A6V8SFS4"/>
<evidence type="ECO:0000256" key="1">
    <source>
        <dbReference type="ARBA" id="ARBA00001946"/>
    </source>
</evidence>
<dbReference type="SUPFAM" id="SSF63867">
    <property type="entry name" value="MoeA C-terminal domain-like"/>
    <property type="match status" value="1"/>
</dbReference>
<evidence type="ECO:0000256" key="9">
    <source>
        <dbReference type="ARBA" id="ARBA00022679"/>
    </source>
</evidence>